<dbReference type="EMBL" id="MGIS01000009">
    <property type="protein sequence ID" value="OGM93607.1"/>
    <property type="molecule type" value="Genomic_DNA"/>
</dbReference>
<evidence type="ECO:0000313" key="3">
    <source>
        <dbReference type="EMBL" id="OGM93607.1"/>
    </source>
</evidence>
<dbReference type="PROSITE" id="PS50175">
    <property type="entry name" value="ASP_PROT_RETROV"/>
    <property type="match status" value="1"/>
</dbReference>
<gene>
    <name evidence="3" type="ORF">A2935_03230</name>
</gene>
<protein>
    <recommendedName>
        <fullName evidence="2">Peptidase A2 domain-containing protein</fullName>
    </recommendedName>
</protein>
<reference evidence="3 4" key="1">
    <citation type="journal article" date="2016" name="Nat. Commun.">
        <title>Thousands of microbial genomes shed light on interconnected biogeochemical processes in an aquifer system.</title>
        <authorList>
            <person name="Anantharaman K."/>
            <person name="Brown C.T."/>
            <person name="Hug L.A."/>
            <person name="Sharon I."/>
            <person name="Castelle C.J."/>
            <person name="Probst A.J."/>
            <person name="Thomas B.C."/>
            <person name="Singh A."/>
            <person name="Wilkins M.J."/>
            <person name="Karaoz U."/>
            <person name="Brodie E.L."/>
            <person name="Williams K.H."/>
            <person name="Hubbard S.S."/>
            <person name="Banfield J.F."/>
        </authorList>
    </citation>
    <scope>NUCLEOTIDE SEQUENCE [LARGE SCALE GENOMIC DNA]</scope>
</reference>
<dbReference type="GO" id="GO:0006508">
    <property type="term" value="P:proteolysis"/>
    <property type="evidence" value="ECO:0007669"/>
    <property type="project" value="InterPro"/>
</dbReference>
<dbReference type="Gene3D" id="2.40.70.10">
    <property type="entry name" value="Acid Proteases"/>
    <property type="match status" value="1"/>
</dbReference>
<dbReference type="InterPro" id="IPR001969">
    <property type="entry name" value="Aspartic_peptidase_AS"/>
</dbReference>
<keyword evidence="1" id="KW-0378">Hydrolase</keyword>
<dbReference type="PROSITE" id="PS00141">
    <property type="entry name" value="ASP_PROTEASE"/>
    <property type="match status" value="1"/>
</dbReference>
<comment type="caution">
    <text evidence="3">The sequence shown here is derived from an EMBL/GenBank/DDBJ whole genome shotgun (WGS) entry which is preliminary data.</text>
</comment>
<proteinExistence type="predicted"/>
<evidence type="ECO:0000313" key="4">
    <source>
        <dbReference type="Proteomes" id="UP000177011"/>
    </source>
</evidence>
<dbReference type="GO" id="GO:0004190">
    <property type="term" value="F:aspartic-type endopeptidase activity"/>
    <property type="evidence" value="ECO:0007669"/>
    <property type="project" value="InterPro"/>
</dbReference>
<dbReference type="SUPFAM" id="SSF50630">
    <property type="entry name" value="Acid proteases"/>
    <property type="match status" value="1"/>
</dbReference>
<name>A0A1F8DYM1_9BACT</name>
<dbReference type="AlphaFoldDB" id="A0A1F8DYM1"/>
<organism evidence="3 4">
    <name type="scientific">Candidatus Wolfebacteria bacterium RIFCSPLOWO2_01_FULL_47_17b</name>
    <dbReference type="NCBI Taxonomy" id="1802558"/>
    <lineage>
        <taxon>Bacteria</taxon>
        <taxon>Candidatus Wolfeibacteriota</taxon>
    </lineage>
</organism>
<dbReference type="Proteomes" id="UP000177011">
    <property type="component" value="Unassembled WGS sequence"/>
</dbReference>
<feature type="domain" description="Peptidase A2" evidence="2">
    <location>
        <begin position="38"/>
        <end position="115"/>
    </location>
</feature>
<accession>A0A1F8DYM1</accession>
<evidence type="ECO:0000259" key="2">
    <source>
        <dbReference type="PROSITE" id="PS50175"/>
    </source>
</evidence>
<sequence>MKGDVYPYQIRVRFGGGAELLPLILCRATSSGKKSISFLGLLDSGAQITLLPKADAEGLNIAIEEGEHTAVGGIGNEELSGYRHLLMLKIGGISFRAPVVFADRNDVPRVLGRESVFEKFFLILDEKGRRIAAVPRSKAARRLFEKEVFEVLGSPS</sequence>
<evidence type="ECO:0000256" key="1">
    <source>
        <dbReference type="ARBA" id="ARBA00022801"/>
    </source>
</evidence>
<dbReference type="Pfam" id="PF13650">
    <property type="entry name" value="Asp_protease_2"/>
    <property type="match status" value="1"/>
</dbReference>
<dbReference type="InterPro" id="IPR021109">
    <property type="entry name" value="Peptidase_aspartic_dom_sf"/>
</dbReference>
<dbReference type="InterPro" id="IPR001995">
    <property type="entry name" value="Peptidase_A2_cat"/>
</dbReference>